<evidence type="ECO:0000313" key="2">
    <source>
        <dbReference type="EMBL" id="GFD04966.1"/>
    </source>
</evidence>
<feature type="non-terminal residue" evidence="2">
    <location>
        <position position="119"/>
    </location>
</feature>
<dbReference type="AlphaFoldDB" id="A0A699T7L8"/>
<proteinExistence type="predicted"/>
<dbReference type="EMBL" id="BKCJ011215166">
    <property type="protein sequence ID" value="GFD04966.1"/>
    <property type="molecule type" value="Genomic_DNA"/>
</dbReference>
<gene>
    <name evidence="2" type="ORF">Tci_876935</name>
</gene>
<organism evidence="2">
    <name type="scientific">Tanacetum cinerariifolium</name>
    <name type="common">Dalmatian daisy</name>
    <name type="synonym">Chrysanthemum cinerariifolium</name>
    <dbReference type="NCBI Taxonomy" id="118510"/>
    <lineage>
        <taxon>Eukaryota</taxon>
        <taxon>Viridiplantae</taxon>
        <taxon>Streptophyta</taxon>
        <taxon>Embryophyta</taxon>
        <taxon>Tracheophyta</taxon>
        <taxon>Spermatophyta</taxon>
        <taxon>Magnoliopsida</taxon>
        <taxon>eudicotyledons</taxon>
        <taxon>Gunneridae</taxon>
        <taxon>Pentapetalae</taxon>
        <taxon>asterids</taxon>
        <taxon>campanulids</taxon>
        <taxon>Asterales</taxon>
        <taxon>Asteraceae</taxon>
        <taxon>Asteroideae</taxon>
        <taxon>Anthemideae</taxon>
        <taxon>Anthemidinae</taxon>
        <taxon>Tanacetum</taxon>
    </lineage>
</organism>
<accession>A0A699T7L8</accession>
<name>A0A699T7L8_TANCI</name>
<comment type="caution">
    <text evidence="2">The sequence shown here is derived from an EMBL/GenBank/DDBJ whole genome shotgun (WGS) entry which is preliminary data.</text>
</comment>
<evidence type="ECO:0008006" key="3">
    <source>
        <dbReference type="Google" id="ProtNLM"/>
    </source>
</evidence>
<protein>
    <recommendedName>
        <fullName evidence="3">Integrase, catalytic region, zinc finger, CCHC-type, peptidase aspartic, catalytic</fullName>
    </recommendedName>
</protein>
<sequence>LFAFDMERHLMSFCTVNFFTYHFFHVFGALCYPKNDSENLVFPTPYVPPSKKGYEILFQPLFDEYFNPLPRAVSPDPVAVATPRVVDPVGSPSSTIIDQDVPSASTSPTNQEIQFHVTH</sequence>
<feature type="region of interest" description="Disordered" evidence="1">
    <location>
        <begin position="91"/>
        <end position="110"/>
    </location>
</feature>
<evidence type="ECO:0000256" key="1">
    <source>
        <dbReference type="SAM" id="MobiDB-lite"/>
    </source>
</evidence>
<feature type="non-terminal residue" evidence="2">
    <location>
        <position position="1"/>
    </location>
</feature>
<reference evidence="2" key="1">
    <citation type="journal article" date="2019" name="Sci. Rep.">
        <title>Draft genome of Tanacetum cinerariifolium, the natural source of mosquito coil.</title>
        <authorList>
            <person name="Yamashiro T."/>
            <person name="Shiraishi A."/>
            <person name="Satake H."/>
            <person name="Nakayama K."/>
        </authorList>
    </citation>
    <scope>NUCLEOTIDE SEQUENCE</scope>
</reference>